<reference evidence="2 3" key="1">
    <citation type="submission" date="2020-08" db="EMBL/GenBank/DDBJ databases">
        <title>A Genomic Blueprint of the Chicken Gut Microbiome.</title>
        <authorList>
            <person name="Gilroy R."/>
            <person name="Ravi A."/>
            <person name="Getino M."/>
            <person name="Pursley I."/>
            <person name="Horton D.L."/>
            <person name="Alikhan N.-F."/>
            <person name="Baker D."/>
            <person name="Gharbi K."/>
            <person name="Hall N."/>
            <person name="Watson M."/>
            <person name="Adriaenssens E.M."/>
            <person name="Foster-Nyarko E."/>
            <person name="Jarju S."/>
            <person name="Secka A."/>
            <person name="Antonio M."/>
            <person name="Oren A."/>
            <person name="Chaudhuri R."/>
            <person name="La Ragione R.M."/>
            <person name="Hildebrand F."/>
            <person name="Pallen M.J."/>
        </authorList>
    </citation>
    <scope>NUCLEOTIDE SEQUENCE [LARGE SCALE GENOMIC DNA]</scope>
    <source>
        <strain evidence="2 3">Sa1BUA1</strain>
    </source>
</reference>
<dbReference type="GO" id="GO:0016740">
    <property type="term" value="F:transferase activity"/>
    <property type="evidence" value="ECO:0007669"/>
    <property type="project" value="UniProtKB-KW"/>
</dbReference>
<dbReference type="EMBL" id="JACSPO010000001">
    <property type="protein sequence ID" value="MBD8061616.1"/>
    <property type="molecule type" value="Genomic_DNA"/>
</dbReference>
<dbReference type="InterPro" id="IPR007235">
    <property type="entry name" value="Glyco_trans_28_C"/>
</dbReference>
<evidence type="ECO:0000313" key="2">
    <source>
        <dbReference type="EMBL" id="MBD8061616.1"/>
    </source>
</evidence>
<dbReference type="Gene3D" id="3.40.50.2000">
    <property type="entry name" value="Glycogen Phosphorylase B"/>
    <property type="match status" value="2"/>
</dbReference>
<protein>
    <submittedName>
        <fullName evidence="2">Glycosyl transferase family 28</fullName>
    </submittedName>
</protein>
<dbReference type="PANTHER" id="PTHR21015:SF22">
    <property type="entry name" value="GLYCOSYLTRANSFERASE"/>
    <property type="match status" value="1"/>
</dbReference>
<evidence type="ECO:0000313" key="3">
    <source>
        <dbReference type="Proteomes" id="UP000661894"/>
    </source>
</evidence>
<proteinExistence type="predicted"/>
<accession>A0ABR8YZW3</accession>
<dbReference type="PANTHER" id="PTHR21015">
    <property type="entry name" value="UDP-N-ACETYLGLUCOSAMINE--N-ACETYLMURAMYL-(PENTAPEPTIDE) PYROPHOSPHORYL-UNDECAPRENOL N-ACETYLGLUCOSAMINE TRANSFERASE 1"/>
    <property type="match status" value="1"/>
</dbReference>
<keyword evidence="3" id="KW-1185">Reference proteome</keyword>
<gene>
    <name evidence="2" type="ORF">H9624_04665</name>
</gene>
<name>A0ABR8YZW3_9MICO</name>
<organism evidence="2 3">
    <name type="scientific">Oceanitalea stevensii</name>
    <dbReference type="NCBI Taxonomy" id="2763072"/>
    <lineage>
        <taxon>Bacteria</taxon>
        <taxon>Bacillati</taxon>
        <taxon>Actinomycetota</taxon>
        <taxon>Actinomycetes</taxon>
        <taxon>Micrococcales</taxon>
        <taxon>Bogoriellaceae</taxon>
        <taxon>Georgenia</taxon>
    </lineage>
</organism>
<dbReference type="Proteomes" id="UP000661894">
    <property type="component" value="Unassembled WGS sequence"/>
</dbReference>
<feature type="domain" description="Glycosyl transferase family 28 C-terminal" evidence="1">
    <location>
        <begin position="194"/>
        <end position="293"/>
    </location>
</feature>
<dbReference type="SUPFAM" id="SSF53756">
    <property type="entry name" value="UDP-Glycosyltransferase/glycogen phosphorylase"/>
    <property type="match status" value="1"/>
</dbReference>
<keyword evidence="2" id="KW-0808">Transferase</keyword>
<evidence type="ECO:0000259" key="1">
    <source>
        <dbReference type="Pfam" id="PF04101"/>
    </source>
</evidence>
<comment type="caution">
    <text evidence="2">The sequence shown here is derived from an EMBL/GenBank/DDBJ whole genome shotgun (WGS) entry which is preliminary data.</text>
</comment>
<dbReference type="Pfam" id="PF04101">
    <property type="entry name" value="Glyco_tran_28_C"/>
    <property type="match status" value="1"/>
</dbReference>
<sequence>MLVASTGGHLEQLWRLRSRLRPVLSDVEWATFDEAQSRSLLAGEVVHHVPYIPPRGYGEVVRVMPEARRILRTGRFDRVVSTGSGIALAFLPVARALGIRTHYIESAARAEGPSLTGRIVSRVPGTQTYSQYARWADERWQYRGSLFDGYDVAEERPVRAAARVVVTLGTMKTYGFRRALEAVCRVLPDVLAPDAEVLWQVGVTDDSGLPVEGRADVPAAELHAAIAEADLVIAHAGIGSCLTTLDAGRCPVVLPRRQQHGEHVDDHQELIAHELDRRGLAVRRLPAELTAQDLRAAMARRVRAAVPPRTFLLDAV</sequence>